<reference evidence="1 2" key="1">
    <citation type="journal article" date="2020" name="ISME J.">
        <title>Comparative genomics reveals insights into cyanobacterial evolution and habitat adaptation.</title>
        <authorList>
            <person name="Chen M.Y."/>
            <person name="Teng W.K."/>
            <person name="Zhao L."/>
            <person name="Hu C.X."/>
            <person name="Zhou Y.K."/>
            <person name="Han B.P."/>
            <person name="Song L.R."/>
            <person name="Shu W.S."/>
        </authorList>
    </citation>
    <scope>NUCLEOTIDE SEQUENCE [LARGE SCALE GENOMIC DNA]</scope>
    <source>
        <strain evidence="1 2">FACHB-288</strain>
    </source>
</reference>
<dbReference type="Proteomes" id="UP000658514">
    <property type="component" value="Unassembled WGS sequence"/>
</dbReference>
<gene>
    <name evidence="1" type="ORF">H6G24_17135</name>
</gene>
<evidence type="ECO:0000313" key="2">
    <source>
        <dbReference type="Proteomes" id="UP000658514"/>
    </source>
</evidence>
<comment type="caution">
    <text evidence="1">The sequence shown here is derived from an EMBL/GenBank/DDBJ whole genome shotgun (WGS) entry which is preliminary data.</text>
</comment>
<name>A0ABR8ABE6_9CYAN</name>
<evidence type="ECO:0000313" key="1">
    <source>
        <dbReference type="EMBL" id="MBD2197204.1"/>
    </source>
</evidence>
<dbReference type="RefSeq" id="WP_190543999.1">
    <property type="nucleotide sequence ID" value="NZ_CAWPNO010000057.1"/>
</dbReference>
<proteinExistence type="predicted"/>
<accession>A0ABR8ABE6</accession>
<sequence>MSDCALFPASLSRNRVWSVWADKESQLSLLGGAFIRIRPRVQPLVTVICCRVGVIMCGLITAIHHTTNRTPSQNA</sequence>
<keyword evidence="2" id="KW-1185">Reference proteome</keyword>
<protein>
    <submittedName>
        <fullName evidence="1">Uncharacterized protein</fullName>
    </submittedName>
</protein>
<organism evidence="1 2">
    <name type="scientific">Calothrix parietina FACHB-288</name>
    <dbReference type="NCBI Taxonomy" id="2692896"/>
    <lineage>
        <taxon>Bacteria</taxon>
        <taxon>Bacillati</taxon>
        <taxon>Cyanobacteriota</taxon>
        <taxon>Cyanophyceae</taxon>
        <taxon>Nostocales</taxon>
        <taxon>Calotrichaceae</taxon>
        <taxon>Calothrix</taxon>
    </lineage>
</organism>
<dbReference type="EMBL" id="JACJQH010000025">
    <property type="protein sequence ID" value="MBD2197204.1"/>
    <property type="molecule type" value="Genomic_DNA"/>
</dbReference>